<dbReference type="OMA" id="GMWMYST"/>
<dbReference type="GO" id="GO:0016780">
    <property type="term" value="F:phosphotransferase activity, for other substituted phosphate groups"/>
    <property type="evidence" value="ECO:0007669"/>
    <property type="project" value="InterPro"/>
</dbReference>
<dbReference type="GeneID" id="16993004"/>
<evidence type="ECO:0000256" key="2">
    <source>
        <dbReference type="ARBA" id="ARBA00010441"/>
    </source>
</evidence>
<dbReference type="OrthoDB" id="196717at2759"/>
<dbReference type="STRING" id="280699.M1V4M0"/>
<evidence type="ECO:0000256" key="5">
    <source>
        <dbReference type="RuleBase" id="RU003750"/>
    </source>
</evidence>
<feature type="transmembrane region" description="Helical" evidence="6">
    <location>
        <begin position="477"/>
        <end position="498"/>
    </location>
</feature>
<feature type="transmembrane region" description="Helical" evidence="6">
    <location>
        <begin position="335"/>
        <end position="358"/>
    </location>
</feature>
<feature type="transmembrane region" description="Helical" evidence="6">
    <location>
        <begin position="378"/>
        <end position="399"/>
    </location>
</feature>
<organism evidence="7 8">
    <name type="scientific">Cyanidioschyzon merolae (strain NIES-3377 / 10D)</name>
    <name type="common">Unicellular red alga</name>
    <dbReference type="NCBI Taxonomy" id="280699"/>
    <lineage>
        <taxon>Eukaryota</taxon>
        <taxon>Rhodophyta</taxon>
        <taxon>Bangiophyceae</taxon>
        <taxon>Cyanidiales</taxon>
        <taxon>Cyanidiaceae</taxon>
        <taxon>Cyanidioschyzon</taxon>
    </lineage>
</organism>
<evidence type="ECO:0000256" key="3">
    <source>
        <dbReference type="ARBA" id="ARBA00022679"/>
    </source>
</evidence>
<comment type="subcellular location">
    <subcellularLocation>
        <location evidence="1">Membrane</location>
    </subcellularLocation>
</comment>
<dbReference type="GO" id="GO:0016020">
    <property type="term" value="C:membrane"/>
    <property type="evidence" value="ECO:0007669"/>
    <property type="project" value="UniProtKB-SubCell"/>
</dbReference>
<dbReference type="Gramene" id="CMF133CT">
    <property type="protein sequence ID" value="CMF133CT"/>
    <property type="gene ID" value="CMF133C"/>
</dbReference>
<dbReference type="GO" id="GO:0008654">
    <property type="term" value="P:phospholipid biosynthetic process"/>
    <property type="evidence" value="ECO:0007669"/>
    <property type="project" value="InterPro"/>
</dbReference>
<dbReference type="InterPro" id="IPR043130">
    <property type="entry name" value="CDP-OH_PTrfase_TM_dom"/>
</dbReference>
<keyword evidence="6" id="KW-1133">Transmembrane helix</keyword>
<dbReference type="Gene3D" id="1.20.120.1760">
    <property type="match status" value="1"/>
</dbReference>
<evidence type="ECO:0000256" key="4">
    <source>
        <dbReference type="ARBA" id="ARBA00023136"/>
    </source>
</evidence>
<dbReference type="InterPro" id="IPR048254">
    <property type="entry name" value="CDP_ALCOHOL_P_TRANSF_CS"/>
</dbReference>
<dbReference type="Proteomes" id="UP000007014">
    <property type="component" value="Chromosome 6"/>
</dbReference>
<dbReference type="PANTHER" id="PTHR10414:SF37">
    <property type="entry name" value="BB IN A BOXCAR, ISOFORM C"/>
    <property type="match status" value="1"/>
</dbReference>
<dbReference type="InterPro" id="IPR014472">
    <property type="entry name" value="CHOPT"/>
</dbReference>
<protein>
    <submittedName>
        <fullName evidence="7">Ethanolaminephosphotransferase</fullName>
    </submittedName>
</protein>
<feature type="transmembrane region" description="Helical" evidence="6">
    <location>
        <begin position="452"/>
        <end position="470"/>
    </location>
</feature>
<feature type="transmembrane region" description="Helical" evidence="6">
    <location>
        <begin position="256"/>
        <end position="277"/>
    </location>
</feature>
<dbReference type="KEGG" id="cme:CYME_CMF133C"/>
<proteinExistence type="inferred from homology"/>
<dbReference type="InterPro" id="IPR000462">
    <property type="entry name" value="CDP-OH_P_trans"/>
</dbReference>
<feature type="transmembrane region" description="Helical" evidence="6">
    <location>
        <begin position="420"/>
        <end position="440"/>
    </location>
</feature>
<dbReference type="EMBL" id="AP006488">
    <property type="protein sequence ID" value="BAM79500.1"/>
    <property type="molecule type" value="Genomic_DNA"/>
</dbReference>
<evidence type="ECO:0000313" key="8">
    <source>
        <dbReference type="Proteomes" id="UP000007014"/>
    </source>
</evidence>
<dbReference type="PANTHER" id="PTHR10414">
    <property type="entry name" value="ETHANOLAMINEPHOSPHOTRANSFERASE"/>
    <property type="match status" value="1"/>
</dbReference>
<accession>M1V4M0</accession>
<sequence length="554" mass="61877">MSPALSKDAHSPVRRVRKVAGKFWNKGTYGACSDQVEQERRRSQLEHRGRQIPRKRCLRDRKGRIGRFRKHYLSTEELSRLAAYQNSGTDLSITYRYVLSPIYARLVELLPKSIAPNSVTLAGLVFTVTGHLAVVFLACDGGIRDIKSLAQWVLHAKLGLTGEPSNILKRSPNDSYVVSSLLSMPESCASGSSARIAYGFSAFCLGMYQLLDNLDGRQARRTGSSSPLGHFFDHGCDALNVTFAGLTFALTAQFGWSLWTTVLLLFVGMMPFFFATLEEYFSGALVLREINGPNEGLLLMQLLTWLTAIWGPAFWKRLVVVPVFPSSIFSKHICLPSAVISILSSGGYLEIALSRSEWSMYHEMLRNRRAVALPLNRLFFLFTLLPVLPTVISNFITIFRNGSQLSESQRKLRRRHLVRLAVAYSFPFFTLAIAMIGWPLCSPAVVLANGLLYHWLCGLTFFYICSRLILAHLTSSVYGSAFPALIPLWAGFLNALLGRPLPEFLVLLTSFLFILFIVSRRVVGVVREISTFLGIRPFSIVGASSERMHGTDSR</sequence>
<dbReference type="PROSITE" id="PS00379">
    <property type="entry name" value="CDP_ALCOHOL_P_TRANSF"/>
    <property type="match status" value="1"/>
</dbReference>
<dbReference type="Pfam" id="PF01066">
    <property type="entry name" value="CDP-OH_P_transf"/>
    <property type="match status" value="1"/>
</dbReference>
<keyword evidence="8" id="KW-1185">Reference proteome</keyword>
<dbReference type="eggNOG" id="KOG2877">
    <property type="taxonomic scope" value="Eukaryota"/>
</dbReference>
<reference evidence="7 8" key="1">
    <citation type="journal article" date="2004" name="Nature">
        <title>Genome sequence of the ultrasmall unicellular red alga Cyanidioschyzon merolae 10D.</title>
        <authorList>
            <person name="Matsuzaki M."/>
            <person name="Misumi O."/>
            <person name="Shin-i T."/>
            <person name="Maruyama S."/>
            <person name="Takahara M."/>
            <person name="Miyagishima S."/>
            <person name="Mori T."/>
            <person name="Nishida K."/>
            <person name="Yagisawa F."/>
            <person name="Nishida K."/>
            <person name="Yoshida Y."/>
            <person name="Nishimura Y."/>
            <person name="Nakao S."/>
            <person name="Kobayashi T."/>
            <person name="Momoyama Y."/>
            <person name="Higashiyama T."/>
            <person name="Minoda A."/>
            <person name="Sano M."/>
            <person name="Nomoto H."/>
            <person name="Oishi K."/>
            <person name="Hayashi H."/>
            <person name="Ohta F."/>
            <person name="Nishizaka S."/>
            <person name="Haga S."/>
            <person name="Miura S."/>
            <person name="Morishita T."/>
            <person name="Kabeya Y."/>
            <person name="Terasawa K."/>
            <person name="Suzuki Y."/>
            <person name="Ishii Y."/>
            <person name="Asakawa S."/>
            <person name="Takano H."/>
            <person name="Ohta N."/>
            <person name="Kuroiwa H."/>
            <person name="Tanaka K."/>
            <person name="Shimizu N."/>
            <person name="Sugano S."/>
            <person name="Sato N."/>
            <person name="Nozaki H."/>
            <person name="Ogasawara N."/>
            <person name="Kohara Y."/>
            <person name="Kuroiwa T."/>
        </authorList>
    </citation>
    <scope>NUCLEOTIDE SEQUENCE [LARGE SCALE GENOMIC DNA]</scope>
    <source>
        <strain evidence="7 8">10D</strain>
    </source>
</reference>
<feature type="transmembrane region" description="Helical" evidence="6">
    <location>
        <begin position="119"/>
        <end position="139"/>
    </location>
</feature>
<reference evidence="7 8" key="2">
    <citation type="journal article" date="2007" name="BMC Biol.">
        <title>A 100%-complete sequence reveals unusually simple genomic features in the hot-spring red alga Cyanidioschyzon merolae.</title>
        <authorList>
            <person name="Nozaki H."/>
            <person name="Takano H."/>
            <person name="Misumi O."/>
            <person name="Terasawa K."/>
            <person name="Matsuzaki M."/>
            <person name="Maruyama S."/>
            <person name="Nishida K."/>
            <person name="Yagisawa F."/>
            <person name="Yoshida Y."/>
            <person name="Fujiwara T."/>
            <person name="Takio S."/>
            <person name="Tamura K."/>
            <person name="Chung S.J."/>
            <person name="Nakamura S."/>
            <person name="Kuroiwa H."/>
            <person name="Tanaka K."/>
            <person name="Sato N."/>
            <person name="Kuroiwa T."/>
        </authorList>
    </citation>
    <scope>NUCLEOTIDE SEQUENCE [LARGE SCALE GENOMIC DNA]</scope>
    <source>
        <strain evidence="7 8">10D</strain>
    </source>
</reference>
<gene>
    <name evidence="7" type="ORF">CYME_CMF133C</name>
</gene>
<comment type="similarity">
    <text evidence="2 5">Belongs to the CDP-alcohol phosphatidyltransferase class-I family.</text>
</comment>
<keyword evidence="4 6" id="KW-0472">Membrane</keyword>
<evidence type="ECO:0000256" key="1">
    <source>
        <dbReference type="ARBA" id="ARBA00004370"/>
    </source>
</evidence>
<name>M1V4M0_CYAM1</name>
<evidence type="ECO:0000313" key="7">
    <source>
        <dbReference type="EMBL" id="BAM79500.1"/>
    </source>
</evidence>
<evidence type="ECO:0000256" key="6">
    <source>
        <dbReference type="SAM" id="Phobius"/>
    </source>
</evidence>
<feature type="transmembrane region" description="Helical" evidence="6">
    <location>
        <begin position="504"/>
        <end position="523"/>
    </location>
</feature>
<keyword evidence="3 5" id="KW-0808">Transferase</keyword>
<dbReference type="HOGENOM" id="CLU_492070_0_0_1"/>
<keyword evidence="6" id="KW-0812">Transmembrane</keyword>
<dbReference type="RefSeq" id="XP_005535786.1">
    <property type="nucleotide sequence ID" value="XM_005535729.1"/>
</dbReference>
<dbReference type="AlphaFoldDB" id="M1V4M0"/>
<feature type="transmembrane region" description="Helical" evidence="6">
    <location>
        <begin position="297"/>
        <end position="315"/>
    </location>
</feature>